<dbReference type="InterPro" id="IPR013655">
    <property type="entry name" value="PAS_fold_3"/>
</dbReference>
<sequence length="407" mass="45084">MKQKKENSVPIHMGEAYPPDVAANSPGMVFQYIQKEDGTSSMPFISDQCANVLGISAGELKANPSLLQDLVLPEDRESLEYSKAQSAANLTTWNWEGRLWIESYGDIKWVSLRASPRREKDACVVWEGIIINITESRRRETELKESHERLKEVSAHVMAAREHERIRIAREIHDDLGGNLTAIKIDLDWLVRRINAGASSAENAALLAKVRTVSDLVDRTIHSIQRISRDLRPGIMDFGIFAAIEWEAGEFAKRYGIPCKVSCNEPDIELEPDMAVAVFRIFQEALTNIAKHAHASHVWVGLDVMQEYLELKVQDNGCGIASNDFRKLDSFGIRGMVERASLLEGKLTVSAGQARIQPRQGQQGPQGERTGEEQASQGTLVHLSIPLAAEARITIPATAISGKSTPS</sequence>
<feature type="region of interest" description="Disordered" evidence="4">
    <location>
        <begin position="353"/>
        <end position="377"/>
    </location>
</feature>
<dbReference type="InterPro" id="IPR011712">
    <property type="entry name" value="Sig_transdc_His_kin_sub3_dim/P"/>
</dbReference>
<evidence type="ECO:0000256" key="3">
    <source>
        <dbReference type="ARBA" id="ARBA00023012"/>
    </source>
</evidence>
<dbReference type="Pfam" id="PF02518">
    <property type="entry name" value="HATPase_c"/>
    <property type="match status" value="1"/>
</dbReference>
<dbReference type="GO" id="GO:0000155">
    <property type="term" value="F:phosphorelay sensor kinase activity"/>
    <property type="evidence" value="ECO:0007669"/>
    <property type="project" value="InterPro"/>
</dbReference>
<dbReference type="SUPFAM" id="SSF55874">
    <property type="entry name" value="ATPase domain of HSP90 chaperone/DNA topoisomerase II/histidine kinase"/>
    <property type="match status" value="1"/>
</dbReference>
<dbReference type="Gene3D" id="3.30.450.20">
    <property type="entry name" value="PAS domain"/>
    <property type="match status" value="1"/>
</dbReference>
<dbReference type="InterPro" id="IPR036890">
    <property type="entry name" value="HATPase_C_sf"/>
</dbReference>
<dbReference type="PANTHER" id="PTHR24421:SF59">
    <property type="entry name" value="OXYGEN SENSOR HISTIDINE KINASE NREB"/>
    <property type="match status" value="1"/>
</dbReference>
<dbReference type="GO" id="GO:0046983">
    <property type="term" value="F:protein dimerization activity"/>
    <property type="evidence" value="ECO:0007669"/>
    <property type="project" value="InterPro"/>
</dbReference>
<keyword evidence="2 6" id="KW-0418">Kinase</keyword>
<dbReference type="Gene3D" id="3.30.565.10">
    <property type="entry name" value="Histidine kinase-like ATPase, C-terminal domain"/>
    <property type="match status" value="1"/>
</dbReference>
<dbReference type="Pfam" id="PF08447">
    <property type="entry name" value="PAS_3"/>
    <property type="match status" value="1"/>
</dbReference>
<reference evidence="6 7" key="1">
    <citation type="submission" date="2016-10" db="EMBL/GenBank/DDBJ databases">
        <authorList>
            <person name="de Groot N.N."/>
        </authorList>
    </citation>
    <scope>NUCLEOTIDE SEQUENCE [LARGE SCALE GENOMIC DNA]</scope>
    <source>
        <strain evidence="6 7">Nl18</strain>
    </source>
</reference>
<dbReference type="Pfam" id="PF07730">
    <property type="entry name" value="HisKA_3"/>
    <property type="match status" value="1"/>
</dbReference>
<dbReference type="AlphaFoldDB" id="A0A1H8B9W3"/>
<accession>A0A1H8B9W3</accession>
<name>A0A1H8B9W3_9PROT</name>
<dbReference type="SMART" id="SM00387">
    <property type="entry name" value="HATPase_c"/>
    <property type="match status" value="1"/>
</dbReference>
<dbReference type="Gene3D" id="1.20.5.1930">
    <property type="match status" value="1"/>
</dbReference>
<keyword evidence="1" id="KW-0808">Transferase</keyword>
<dbReference type="GO" id="GO:0016020">
    <property type="term" value="C:membrane"/>
    <property type="evidence" value="ECO:0007669"/>
    <property type="project" value="InterPro"/>
</dbReference>
<feature type="compositionally biased region" description="Low complexity" evidence="4">
    <location>
        <begin position="353"/>
        <end position="368"/>
    </location>
</feature>
<dbReference type="InterPro" id="IPR003594">
    <property type="entry name" value="HATPase_dom"/>
</dbReference>
<evidence type="ECO:0000313" key="6">
    <source>
        <dbReference type="EMBL" id="SEM79593.1"/>
    </source>
</evidence>
<dbReference type="EMBL" id="FOCT01000001">
    <property type="protein sequence ID" value="SEM79593.1"/>
    <property type="molecule type" value="Genomic_DNA"/>
</dbReference>
<dbReference type="CDD" id="cd16917">
    <property type="entry name" value="HATPase_UhpB-NarQ-NarX-like"/>
    <property type="match status" value="1"/>
</dbReference>
<dbReference type="SUPFAM" id="SSF55785">
    <property type="entry name" value="PYP-like sensor domain (PAS domain)"/>
    <property type="match status" value="1"/>
</dbReference>
<feature type="domain" description="Histidine kinase/HSP90-like ATPase" evidence="5">
    <location>
        <begin position="273"/>
        <end position="389"/>
    </location>
</feature>
<gene>
    <name evidence="6" type="ORF">SAMN05216404_101176</name>
</gene>
<dbReference type="InterPro" id="IPR050482">
    <property type="entry name" value="Sensor_HK_TwoCompSys"/>
</dbReference>
<evidence type="ECO:0000259" key="5">
    <source>
        <dbReference type="SMART" id="SM00387"/>
    </source>
</evidence>
<dbReference type="PANTHER" id="PTHR24421">
    <property type="entry name" value="NITRATE/NITRITE SENSOR PROTEIN NARX-RELATED"/>
    <property type="match status" value="1"/>
</dbReference>
<keyword evidence="3" id="KW-0902">Two-component regulatory system</keyword>
<evidence type="ECO:0000256" key="4">
    <source>
        <dbReference type="SAM" id="MobiDB-lite"/>
    </source>
</evidence>
<dbReference type="RefSeq" id="WP_081353613.1">
    <property type="nucleotide sequence ID" value="NZ_FOCT01000001.1"/>
</dbReference>
<dbReference type="Proteomes" id="UP000183898">
    <property type="component" value="Unassembled WGS sequence"/>
</dbReference>
<evidence type="ECO:0000256" key="1">
    <source>
        <dbReference type="ARBA" id="ARBA00022679"/>
    </source>
</evidence>
<dbReference type="InterPro" id="IPR035965">
    <property type="entry name" value="PAS-like_dom_sf"/>
</dbReference>
<organism evidence="6 7">
    <name type="scientific">Nitrosospira multiformis</name>
    <dbReference type="NCBI Taxonomy" id="1231"/>
    <lineage>
        <taxon>Bacteria</taxon>
        <taxon>Pseudomonadati</taxon>
        <taxon>Pseudomonadota</taxon>
        <taxon>Betaproteobacteria</taxon>
        <taxon>Nitrosomonadales</taxon>
        <taxon>Nitrosomonadaceae</taxon>
        <taxon>Nitrosospira</taxon>
    </lineage>
</organism>
<proteinExistence type="predicted"/>
<protein>
    <submittedName>
        <fullName evidence="6">Histidine kinase-, DNA gyrase B-, and HSP90-like ATPase</fullName>
    </submittedName>
</protein>
<evidence type="ECO:0000313" key="7">
    <source>
        <dbReference type="Proteomes" id="UP000183898"/>
    </source>
</evidence>
<evidence type="ECO:0000256" key="2">
    <source>
        <dbReference type="ARBA" id="ARBA00022777"/>
    </source>
</evidence>